<sequence>MPAIYPSEPFDINSTSPGSANILTGNKLVIMYTGIDSRNRQTMPRTLWLDESGKQEVQYPIMEVETLGGLSTHMSNVLLAVGALTKVQRITSTQIDHSIVESFGARGKTCMHYICIQINPTLAVGADAHMYLSNNETAPITVTKLDAWSMGTPKMN</sequence>
<name>A0A835HP63_9MAGN</name>
<organism evidence="1 2">
    <name type="scientific">Coptis chinensis</name>
    <dbReference type="NCBI Taxonomy" id="261450"/>
    <lineage>
        <taxon>Eukaryota</taxon>
        <taxon>Viridiplantae</taxon>
        <taxon>Streptophyta</taxon>
        <taxon>Embryophyta</taxon>
        <taxon>Tracheophyta</taxon>
        <taxon>Spermatophyta</taxon>
        <taxon>Magnoliopsida</taxon>
        <taxon>Ranunculales</taxon>
        <taxon>Ranunculaceae</taxon>
        <taxon>Coptidoideae</taxon>
        <taxon>Coptis</taxon>
    </lineage>
</organism>
<evidence type="ECO:0000313" key="1">
    <source>
        <dbReference type="EMBL" id="KAF9603120.1"/>
    </source>
</evidence>
<dbReference type="PANTHER" id="PTHR31953">
    <property type="entry name" value="BETA-FRUCTOFURANOSIDASE, INSOLUBLE ISOENZYME CWINV1-RELATED"/>
    <property type="match status" value="1"/>
</dbReference>
<gene>
    <name evidence="1" type="ORF">IFM89_033956</name>
</gene>
<evidence type="ECO:0000313" key="2">
    <source>
        <dbReference type="Proteomes" id="UP000631114"/>
    </source>
</evidence>
<keyword evidence="2" id="KW-1185">Reference proteome</keyword>
<dbReference type="Proteomes" id="UP000631114">
    <property type="component" value="Unassembled WGS sequence"/>
</dbReference>
<protein>
    <submittedName>
        <fullName evidence="1">Uncharacterized protein</fullName>
    </submittedName>
</protein>
<dbReference type="Gene3D" id="2.60.120.560">
    <property type="entry name" value="Exo-inulinase, domain 1"/>
    <property type="match status" value="1"/>
</dbReference>
<dbReference type="AlphaFoldDB" id="A0A835HP63"/>
<dbReference type="OrthoDB" id="1930580at2759"/>
<proteinExistence type="predicted"/>
<comment type="caution">
    <text evidence="1">The sequence shown here is derived from an EMBL/GenBank/DDBJ whole genome shotgun (WGS) entry which is preliminary data.</text>
</comment>
<dbReference type="EMBL" id="JADFTS010000006">
    <property type="protein sequence ID" value="KAF9603120.1"/>
    <property type="molecule type" value="Genomic_DNA"/>
</dbReference>
<accession>A0A835HP63</accession>
<dbReference type="InterPro" id="IPR050551">
    <property type="entry name" value="Fructan_Metab_Enzymes"/>
</dbReference>
<reference evidence="1 2" key="1">
    <citation type="submission" date="2020-10" db="EMBL/GenBank/DDBJ databases">
        <title>The Coptis chinensis genome and diversification of protoberbering-type alkaloids.</title>
        <authorList>
            <person name="Wang B."/>
            <person name="Shu S."/>
            <person name="Song C."/>
            <person name="Liu Y."/>
        </authorList>
    </citation>
    <scope>NUCLEOTIDE SEQUENCE [LARGE SCALE GENOMIC DNA]</scope>
    <source>
        <strain evidence="1">HL-2020</strain>
        <tissue evidence="1">Leaf</tissue>
    </source>
</reference>